<name>A0A9W8XA66_9PLEO</name>
<protein>
    <submittedName>
        <fullName evidence="2">Uncharacterized protein</fullName>
    </submittedName>
</protein>
<dbReference type="OrthoDB" id="3763153at2759"/>
<feature type="compositionally biased region" description="Polar residues" evidence="1">
    <location>
        <begin position="167"/>
        <end position="181"/>
    </location>
</feature>
<evidence type="ECO:0000313" key="2">
    <source>
        <dbReference type="EMBL" id="KAJ4345419.1"/>
    </source>
</evidence>
<evidence type="ECO:0000313" key="3">
    <source>
        <dbReference type="Proteomes" id="UP001140513"/>
    </source>
</evidence>
<comment type="caution">
    <text evidence="2">The sequence shown here is derived from an EMBL/GenBank/DDBJ whole genome shotgun (WGS) entry which is preliminary data.</text>
</comment>
<accession>A0A9W8XA66</accession>
<keyword evidence="3" id="KW-1185">Reference proteome</keyword>
<dbReference type="RefSeq" id="XP_056065583.1">
    <property type="nucleotide sequence ID" value="XM_056220280.1"/>
</dbReference>
<organism evidence="2 3">
    <name type="scientific">Didymosphaeria variabile</name>
    <dbReference type="NCBI Taxonomy" id="1932322"/>
    <lineage>
        <taxon>Eukaryota</taxon>
        <taxon>Fungi</taxon>
        <taxon>Dikarya</taxon>
        <taxon>Ascomycota</taxon>
        <taxon>Pezizomycotina</taxon>
        <taxon>Dothideomycetes</taxon>
        <taxon>Pleosporomycetidae</taxon>
        <taxon>Pleosporales</taxon>
        <taxon>Massarineae</taxon>
        <taxon>Didymosphaeriaceae</taxon>
        <taxon>Didymosphaeria</taxon>
    </lineage>
</organism>
<dbReference type="GeneID" id="80915079"/>
<dbReference type="AlphaFoldDB" id="A0A9W8XA66"/>
<gene>
    <name evidence="2" type="ORF">N0V89_011549</name>
</gene>
<reference evidence="2" key="1">
    <citation type="submission" date="2022-10" db="EMBL/GenBank/DDBJ databases">
        <title>Tapping the CABI collections for fungal endophytes: first genome assemblies for Collariella, Neodidymelliopsis, Ascochyta clinopodiicola, Didymella pomorum, Didymosphaeria variabile, Neocosmospora piperis and Neocucurbitaria cava.</title>
        <authorList>
            <person name="Hill R."/>
        </authorList>
    </citation>
    <scope>NUCLEOTIDE SEQUENCE</scope>
    <source>
        <strain evidence="2">IMI 356815</strain>
    </source>
</reference>
<feature type="region of interest" description="Disordered" evidence="1">
    <location>
        <begin position="157"/>
        <end position="196"/>
    </location>
</feature>
<feature type="region of interest" description="Disordered" evidence="1">
    <location>
        <begin position="246"/>
        <end position="279"/>
    </location>
</feature>
<dbReference type="Proteomes" id="UP001140513">
    <property type="component" value="Unassembled WGS sequence"/>
</dbReference>
<sequence>MSSPAQPTELYAVSRPENGIQPRLHGLEEHQKTTISMFLENGINPKSIVKAAQHGGIENLLQEAERMVVVADTWQNFYNTDIKLLIQLYKKYGRSVLDVCLNELVQMSRQGLLQAKQDLENDATPTETPIIDDYEHAAPTGEKLDYPAKFAAKRLESTHVRTRTQRRASTMGTRPLPSSTGAKKAVSSPDSKSKRRVVAHICTPRCPKYMKRQAFINHALLKHKNKLPSETNYLDHQWDQHSEILSTEDGEAGVTPQEHSDTPCPSSSTPASEIDIGES</sequence>
<dbReference type="EMBL" id="JAPEUX010000009">
    <property type="protein sequence ID" value="KAJ4345419.1"/>
    <property type="molecule type" value="Genomic_DNA"/>
</dbReference>
<evidence type="ECO:0000256" key="1">
    <source>
        <dbReference type="SAM" id="MobiDB-lite"/>
    </source>
</evidence>
<proteinExistence type="predicted"/>